<dbReference type="Proteomes" id="UP000002051">
    <property type="component" value="Chromosome 2"/>
</dbReference>
<accession>G7IRG1</accession>
<dbReference type="PaxDb" id="3880-AES67163"/>
<evidence type="ECO:0000313" key="2">
    <source>
        <dbReference type="EMBL" id="AES67163.1"/>
    </source>
</evidence>
<evidence type="ECO:0000313" key="3">
    <source>
        <dbReference type="EnsemblPlants" id="AES67163"/>
    </source>
</evidence>
<keyword evidence="1" id="KW-0175">Coiled coil</keyword>
<dbReference type="EMBL" id="CM001218">
    <property type="protein sequence ID" value="AES67163.1"/>
    <property type="molecule type" value="Genomic_DNA"/>
</dbReference>
<reference evidence="3" key="3">
    <citation type="submission" date="2015-04" db="UniProtKB">
        <authorList>
            <consortium name="EnsemblPlants"/>
        </authorList>
    </citation>
    <scope>IDENTIFICATION</scope>
    <source>
        <strain evidence="3">cv. Jemalong A17</strain>
    </source>
</reference>
<reference evidence="2 4" key="1">
    <citation type="journal article" date="2011" name="Nature">
        <title>The Medicago genome provides insight into the evolution of rhizobial symbioses.</title>
        <authorList>
            <person name="Young N.D."/>
            <person name="Debelle F."/>
            <person name="Oldroyd G.E."/>
            <person name="Geurts R."/>
            <person name="Cannon S.B."/>
            <person name="Udvardi M.K."/>
            <person name="Benedito V.A."/>
            <person name="Mayer K.F."/>
            <person name="Gouzy J."/>
            <person name="Schoof H."/>
            <person name="Van de Peer Y."/>
            <person name="Proost S."/>
            <person name="Cook D.R."/>
            <person name="Meyers B.C."/>
            <person name="Spannagl M."/>
            <person name="Cheung F."/>
            <person name="De Mita S."/>
            <person name="Krishnakumar V."/>
            <person name="Gundlach H."/>
            <person name="Zhou S."/>
            <person name="Mudge J."/>
            <person name="Bharti A.K."/>
            <person name="Murray J.D."/>
            <person name="Naoumkina M.A."/>
            <person name="Rosen B."/>
            <person name="Silverstein K.A."/>
            <person name="Tang H."/>
            <person name="Rombauts S."/>
            <person name="Zhao P.X."/>
            <person name="Zhou P."/>
            <person name="Barbe V."/>
            <person name="Bardou P."/>
            <person name="Bechner M."/>
            <person name="Bellec A."/>
            <person name="Berger A."/>
            <person name="Berges H."/>
            <person name="Bidwell S."/>
            <person name="Bisseling T."/>
            <person name="Choisne N."/>
            <person name="Couloux A."/>
            <person name="Denny R."/>
            <person name="Deshpande S."/>
            <person name="Dai X."/>
            <person name="Doyle J.J."/>
            <person name="Dudez A.M."/>
            <person name="Farmer A.D."/>
            <person name="Fouteau S."/>
            <person name="Franken C."/>
            <person name="Gibelin C."/>
            <person name="Gish J."/>
            <person name="Goldstein S."/>
            <person name="Gonzalez A.J."/>
            <person name="Green P.J."/>
            <person name="Hallab A."/>
            <person name="Hartog M."/>
            <person name="Hua A."/>
            <person name="Humphray S.J."/>
            <person name="Jeong D.H."/>
            <person name="Jing Y."/>
            <person name="Jocker A."/>
            <person name="Kenton S.M."/>
            <person name="Kim D.J."/>
            <person name="Klee K."/>
            <person name="Lai H."/>
            <person name="Lang C."/>
            <person name="Lin S."/>
            <person name="Macmil S.L."/>
            <person name="Magdelenat G."/>
            <person name="Matthews L."/>
            <person name="McCorrison J."/>
            <person name="Monaghan E.L."/>
            <person name="Mun J.H."/>
            <person name="Najar F.Z."/>
            <person name="Nicholson C."/>
            <person name="Noirot C."/>
            <person name="O'Bleness M."/>
            <person name="Paule C.R."/>
            <person name="Poulain J."/>
            <person name="Prion F."/>
            <person name="Qin B."/>
            <person name="Qu C."/>
            <person name="Retzel E.F."/>
            <person name="Riddle C."/>
            <person name="Sallet E."/>
            <person name="Samain S."/>
            <person name="Samson N."/>
            <person name="Sanders I."/>
            <person name="Saurat O."/>
            <person name="Scarpelli C."/>
            <person name="Schiex T."/>
            <person name="Segurens B."/>
            <person name="Severin A.J."/>
            <person name="Sherrier D.J."/>
            <person name="Shi R."/>
            <person name="Sims S."/>
            <person name="Singer S.R."/>
            <person name="Sinharoy S."/>
            <person name="Sterck L."/>
            <person name="Viollet A."/>
            <person name="Wang B.B."/>
            <person name="Wang K."/>
            <person name="Wang M."/>
            <person name="Wang X."/>
            <person name="Warfsmann J."/>
            <person name="Weissenbach J."/>
            <person name="White D.D."/>
            <person name="White J.D."/>
            <person name="Wiley G.B."/>
            <person name="Wincker P."/>
            <person name="Xing Y."/>
            <person name="Yang L."/>
            <person name="Yao Z."/>
            <person name="Ying F."/>
            <person name="Zhai J."/>
            <person name="Zhou L."/>
            <person name="Zuber A."/>
            <person name="Denarie J."/>
            <person name="Dixon R.A."/>
            <person name="May G.D."/>
            <person name="Schwartz D.C."/>
            <person name="Rogers J."/>
            <person name="Quetier F."/>
            <person name="Town C.D."/>
            <person name="Roe B.A."/>
        </authorList>
    </citation>
    <scope>NUCLEOTIDE SEQUENCE [LARGE SCALE GENOMIC DNA]</scope>
    <source>
        <strain evidence="2">A17</strain>
        <strain evidence="3 4">cv. Jemalong A17</strain>
    </source>
</reference>
<organism evidence="2 4">
    <name type="scientific">Medicago truncatula</name>
    <name type="common">Barrel medic</name>
    <name type="synonym">Medicago tribuloides</name>
    <dbReference type="NCBI Taxonomy" id="3880"/>
    <lineage>
        <taxon>Eukaryota</taxon>
        <taxon>Viridiplantae</taxon>
        <taxon>Streptophyta</taxon>
        <taxon>Embryophyta</taxon>
        <taxon>Tracheophyta</taxon>
        <taxon>Spermatophyta</taxon>
        <taxon>Magnoliopsida</taxon>
        <taxon>eudicotyledons</taxon>
        <taxon>Gunneridae</taxon>
        <taxon>Pentapetalae</taxon>
        <taxon>rosids</taxon>
        <taxon>fabids</taxon>
        <taxon>Fabales</taxon>
        <taxon>Fabaceae</taxon>
        <taxon>Papilionoideae</taxon>
        <taxon>50 kb inversion clade</taxon>
        <taxon>NPAAA clade</taxon>
        <taxon>Hologalegina</taxon>
        <taxon>IRL clade</taxon>
        <taxon>Trifolieae</taxon>
        <taxon>Medicago</taxon>
    </lineage>
</organism>
<keyword evidence="4" id="KW-1185">Reference proteome</keyword>
<dbReference type="HOGENOM" id="CLU_1284973_0_0_1"/>
<gene>
    <name evidence="2" type="ordered locus">MTR_2g087620</name>
</gene>
<proteinExistence type="predicted"/>
<dbReference type="AlphaFoldDB" id="G7IRG1"/>
<protein>
    <submittedName>
        <fullName evidence="2 3">Uncharacterized protein</fullName>
    </submittedName>
</protein>
<reference evidence="2 4" key="2">
    <citation type="journal article" date="2014" name="BMC Genomics">
        <title>An improved genome release (version Mt4.0) for the model legume Medicago truncatula.</title>
        <authorList>
            <person name="Tang H."/>
            <person name="Krishnakumar V."/>
            <person name="Bidwell S."/>
            <person name="Rosen B."/>
            <person name="Chan A."/>
            <person name="Zhou S."/>
            <person name="Gentzbittel L."/>
            <person name="Childs K.L."/>
            <person name="Yandell M."/>
            <person name="Gundlach H."/>
            <person name="Mayer K.F."/>
            <person name="Schwartz D.C."/>
            <person name="Town C.D."/>
        </authorList>
    </citation>
    <scope>GENOME REANNOTATION</scope>
    <source>
        <strain evidence="3 4">cv. Jemalong A17</strain>
    </source>
</reference>
<dbReference type="EnsemblPlants" id="AES67163">
    <property type="protein sequence ID" value="AES67163"/>
    <property type="gene ID" value="MTR_2g087620"/>
</dbReference>
<name>G7IRG1_MEDTR</name>
<feature type="coiled-coil region" evidence="1">
    <location>
        <begin position="84"/>
        <end position="132"/>
    </location>
</feature>
<evidence type="ECO:0000256" key="1">
    <source>
        <dbReference type="SAM" id="Coils"/>
    </source>
</evidence>
<sequence length="215" mass="24790">MILSRLKSLLQLPFLKSQDSCNSKVVEHLEKLKVLFSHNFEIIYSDVAIYNELLQVVKDLQDFKMYLSGVNLGIFTHDTIFQMLRSLIDEKKAAEKRCEELLKDKQDFDIKIEHLEKELQLAKEGREKTMTDFKEILNLRDGALSKYFDESPKGIQILKKLNSHEENNRIAVGKKSNPALRHGKPGSGVGHFQVDYAINEFKQRTLYFGLSNLAS</sequence>
<dbReference type="STRING" id="3880.G7IRG1"/>
<evidence type="ECO:0000313" key="4">
    <source>
        <dbReference type="Proteomes" id="UP000002051"/>
    </source>
</evidence>